<comment type="caution">
    <text evidence="2">The sequence shown here is derived from an EMBL/GenBank/DDBJ whole genome shotgun (WGS) entry which is preliminary data.</text>
</comment>
<dbReference type="PANTHER" id="PTHR43415:SF3">
    <property type="entry name" value="GNAT-FAMILY ACETYLTRANSFERASE"/>
    <property type="match status" value="1"/>
</dbReference>
<dbReference type="Proteomes" id="UP001589693">
    <property type="component" value="Unassembled WGS sequence"/>
</dbReference>
<dbReference type="Gene3D" id="3.40.630.30">
    <property type="match status" value="1"/>
</dbReference>
<name>A0ABV5ZQF5_9PSEU</name>
<organism evidence="2 3">
    <name type="scientific">Allokutzneria oryzae</name>
    <dbReference type="NCBI Taxonomy" id="1378989"/>
    <lineage>
        <taxon>Bacteria</taxon>
        <taxon>Bacillati</taxon>
        <taxon>Actinomycetota</taxon>
        <taxon>Actinomycetes</taxon>
        <taxon>Pseudonocardiales</taxon>
        <taxon>Pseudonocardiaceae</taxon>
        <taxon>Allokutzneria</taxon>
    </lineage>
</organism>
<dbReference type="RefSeq" id="WP_377849701.1">
    <property type="nucleotide sequence ID" value="NZ_JBHLZU010000002.1"/>
</dbReference>
<dbReference type="Pfam" id="PF13302">
    <property type="entry name" value="Acetyltransf_3"/>
    <property type="match status" value="1"/>
</dbReference>
<dbReference type="SUPFAM" id="SSF55729">
    <property type="entry name" value="Acyl-CoA N-acyltransferases (Nat)"/>
    <property type="match status" value="1"/>
</dbReference>
<accession>A0ABV5ZQF5</accession>
<reference evidence="2 3" key="1">
    <citation type="submission" date="2024-09" db="EMBL/GenBank/DDBJ databases">
        <authorList>
            <person name="Sun Q."/>
            <person name="Mori K."/>
        </authorList>
    </citation>
    <scope>NUCLEOTIDE SEQUENCE [LARGE SCALE GENOMIC DNA]</scope>
    <source>
        <strain evidence="2 3">TBRC 7907</strain>
    </source>
</reference>
<protein>
    <submittedName>
        <fullName evidence="2">GNAT family N-acetyltransferase</fullName>
        <ecNumber evidence="2">2.3.-.-</ecNumber>
    </submittedName>
</protein>
<keyword evidence="2" id="KW-0808">Transferase</keyword>
<dbReference type="InterPro" id="IPR000182">
    <property type="entry name" value="GNAT_dom"/>
</dbReference>
<dbReference type="EC" id="2.3.-.-" evidence="2"/>
<evidence type="ECO:0000313" key="2">
    <source>
        <dbReference type="EMBL" id="MFB9902625.1"/>
    </source>
</evidence>
<dbReference type="InterPro" id="IPR016181">
    <property type="entry name" value="Acyl_CoA_acyltransferase"/>
</dbReference>
<dbReference type="PROSITE" id="PS51186">
    <property type="entry name" value="GNAT"/>
    <property type="match status" value="1"/>
</dbReference>
<proteinExistence type="predicted"/>
<dbReference type="GO" id="GO:0016746">
    <property type="term" value="F:acyltransferase activity"/>
    <property type="evidence" value="ECO:0007669"/>
    <property type="project" value="UniProtKB-KW"/>
</dbReference>
<evidence type="ECO:0000259" key="1">
    <source>
        <dbReference type="PROSITE" id="PS51186"/>
    </source>
</evidence>
<dbReference type="PANTHER" id="PTHR43415">
    <property type="entry name" value="SPERMIDINE N(1)-ACETYLTRANSFERASE"/>
    <property type="match status" value="1"/>
</dbReference>
<keyword evidence="3" id="KW-1185">Reference proteome</keyword>
<dbReference type="EMBL" id="JBHLZU010000002">
    <property type="protein sequence ID" value="MFB9902625.1"/>
    <property type="molecule type" value="Genomic_DNA"/>
</dbReference>
<evidence type="ECO:0000313" key="3">
    <source>
        <dbReference type="Proteomes" id="UP001589693"/>
    </source>
</evidence>
<feature type="domain" description="N-acetyltransferase" evidence="1">
    <location>
        <begin position="7"/>
        <end position="170"/>
    </location>
</feature>
<keyword evidence="2" id="KW-0012">Acyltransferase</keyword>
<gene>
    <name evidence="2" type="ORF">ACFFQA_01605</name>
</gene>
<sequence>MPTGELVRLRAFDPSEAEALWRWNHDPDVMRWMNDGYPDSVAQVAKRMSEWPRNSYEKVVLAVETRAEGRLIGVAVLRDAEPETGNAELDVYIGEKDCWGSGYATDATRTMCRFGFDQMRLHRVTLWVVADNVAARRVYEKVGFVEEGRQRECFRRDGEWHDMIMMGLLESDLRD</sequence>